<dbReference type="InterPro" id="IPR016187">
    <property type="entry name" value="CTDL_fold"/>
</dbReference>
<evidence type="ECO:0000256" key="2">
    <source>
        <dbReference type="SAM" id="Phobius"/>
    </source>
</evidence>
<dbReference type="GO" id="GO:0120147">
    <property type="term" value="F:formylglycine-generating oxidase activity"/>
    <property type="evidence" value="ECO:0007669"/>
    <property type="project" value="TreeGrafter"/>
</dbReference>
<dbReference type="Pfam" id="PF03781">
    <property type="entry name" value="FGE-sulfatase"/>
    <property type="match status" value="1"/>
</dbReference>
<organism evidence="4 5">
    <name type="scientific">Candidatus Electrothrix marina</name>
    <dbReference type="NCBI Taxonomy" id="1859130"/>
    <lineage>
        <taxon>Bacteria</taxon>
        <taxon>Pseudomonadati</taxon>
        <taxon>Thermodesulfobacteriota</taxon>
        <taxon>Desulfobulbia</taxon>
        <taxon>Desulfobulbales</taxon>
        <taxon>Desulfobulbaceae</taxon>
        <taxon>Candidatus Electrothrix</taxon>
    </lineage>
</organism>
<gene>
    <name evidence="4" type="ORF">VU00_12781</name>
</gene>
<dbReference type="InterPro" id="IPR005532">
    <property type="entry name" value="SUMF_dom"/>
</dbReference>
<dbReference type="InterPro" id="IPR051043">
    <property type="entry name" value="Sulfatase_Mod_Factor_Kinase"/>
</dbReference>
<dbReference type="EMBL" id="MTKR01000278">
    <property type="protein sequence ID" value="RWX49176.1"/>
    <property type="molecule type" value="Genomic_DNA"/>
</dbReference>
<dbReference type="PANTHER" id="PTHR23150:SF19">
    <property type="entry name" value="FORMYLGLYCINE-GENERATING ENZYME"/>
    <property type="match status" value="1"/>
</dbReference>
<dbReference type="SUPFAM" id="SSF56436">
    <property type="entry name" value="C-type lectin-like"/>
    <property type="match status" value="1"/>
</dbReference>
<keyword evidence="2" id="KW-0472">Membrane</keyword>
<dbReference type="InterPro" id="IPR042095">
    <property type="entry name" value="SUMF_sf"/>
</dbReference>
<accession>A0A3S3RC26</accession>
<dbReference type="Proteomes" id="UP000287615">
    <property type="component" value="Unassembled WGS sequence"/>
</dbReference>
<dbReference type="AlphaFoldDB" id="A0A3S3RC26"/>
<comment type="caution">
    <text evidence="4">The sequence shown here is derived from an EMBL/GenBank/DDBJ whole genome shotgun (WGS) entry which is preliminary data.</text>
</comment>
<feature type="transmembrane region" description="Helical" evidence="2">
    <location>
        <begin position="14"/>
        <end position="38"/>
    </location>
</feature>
<feature type="domain" description="Sulfatase-modifying factor enzyme-like" evidence="3">
    <location>
        <begin position="95"/>
        <end position="221"/>
    </location>
</feature>
<feature type="region of interest" description="Disordered" evidence="1">
    <location>
        <begin position="60"/>
        <end position="84"/>
    </location>
</feature>
<dbReference type="Gene3D" id="3.90.1580.10">
    <property type="entry name" value="paralog of FGE (formylglycine-generating enzyme)"/>
    <property type="match status" value="1"/>
</dbReference>
<name>A0A3S3RC26_9BACT</name>
<protein>
    <submittedName>
        <fullName evidence="4">Sulfatase-modifying factor enzyme 1</fullName>
    </submittedName>
</protein>
<proteinExistence type="predicted"/>
<keyword evidence="2" id="KW-1133">Transmembrane helix</keyword>
<reference evidence="4 5" key="1">
    <citation type="submission" date="2017-01" db="EMBL/GenBank/DDBJ databases">
        <title>The cable genome- insights into the physiology and evolution of filamentous bacteria capable of sulfide oxidation via long distance electron transfer.</title>
        <authorList>
            <person name="Schreiber L."/>
            <person name="Bjerg J.T."/>
            <person name="Boggild A."/>
            <person name="Van De Vossenberg J."/>
            <person name="Meysman F."/>
            <person name="Nielsen L.P."/>
            <person name="Schramm A."/>
            <person name="Kjeldsen K.U."/>
        </authorList>
    </citation>
    <scope>NUCLEOTIDE SEQUENCE [LARGE SCALE GENOMIC DNA]</scope>
    <source>
        <strain evidence="4">A3</strain>
    </source>
</reference>
<evidence type="ECO:0000259" key="3">
    <source>
        <dbReference type="Pfam" id="PF03781"/>
    </source>
</evidence>
<evidence type="ECO:0000313" key="4">
    <source>
        <dbReference type="EMBL" id="RWX49176.1"/>
    </source>
</evidence>
<evidence type="ECO:0000313" key="5">
    <source>
        <dbReference type="Proteomes" id="UP000287615"/>
    </source>
</evidence>
<keyword evidence="2" id="KW-0812">Transmembrane</keyword>
<evidence type="ECO:0000256" key="1">
    <source>
        <dbReference type="SAM" id="MobiDB-lite"/>
    </source>
</evidence>
<sequence>MPDERQRPSFWETIPGIITAIGTLIMAVAALITALYTARKSTQEEIVRAVGPGESIEAAPAASQVISQPVSAPEPDFSKPKQGDITTDPVTGIKFVYVPKGCFQMGSLPDEENRDNDEGPVHKVCVDGFWMGKYEVTQGQWQKVMGTNPAYFKKGDNYPVEQVSWDDTQEFLAKLNRESSRSYRLPTEAEWEYACRAGGSGRYCGGDDVNAVAWYGKNSGNSTQPAGKIPR</sequence>
<dbReference type="PANTHER" id="PTHR23150">
    <property type="entry name" value="SULFATASE MODIFYING FACTOR 1, 2"/>
    <property type="match status" value="1"/>
</dbReference>